<dbReference type="CDD" id="cd01335">
    <property type="entry name" value="Radical_SAM"/>
    <property type="match status" value="1"/>
</dbReference>
<dbReference type="InterPro" id="IPR050377">
    <property type="entry name" value="Radical_SAM_PqqE_MftC-like"/>
</dbReference>
<reference evidence="7 8" key="1">
    <citation type="journal article" date="2019" name="Nat. Microbiol.">
        <title>Mediterranean grassland soil C-N compound turnover is dependent on rainfall and depth, and is mediated by genomically divergent microorganisms.</title>
        <authorList>
            <person name="Diamond S."/>
            <person name="Andeer P.F."/>
            <person name="Li Z."/>
            <person name="Crits-Christoph A."/>
            <person name="Burstein D."/>
            <person name="Anantharaman K."/>
            <person name="Lane K.R."/>
            <person name="Thomas B.C."/>
            <person name="Pan C."/>
            <person name="Northen T.R."/>
            <person name="Banfield J.F."/>
        </authorList>
    </citation>
    <scope>NUCLEOTIDE SEQUENCE [LARGE SCALE GENOMIC DNA]</scope>
    <source>
        <strain evidence="7">WS_3</strain>
    </source>
</reference>
<proteinExistence type="predicted"/>
<gene>
    <name evidence="7" type="ORF">E6K73_07300</name>
</gene>
<dbReference type="PANTHER" id="PTHR11228:SF7">
    <property type="entry name" value="PQQA PEPTIDE CYCLASE"/>
    <property type="match status" value="1"/>
</dbReference>
<keyword evidence="4" id="KW-0411">Iron-sulfur</keyword>
<dbReference type="SFLD" id="SFLDS00029">
    <property type="entry name" value="Radical_SAM"/>
    <property type="match status" value="1"/>
</dbReference>
<dbReference type="Proteomes" id="UP000320184">
    <property type="component" value="Unassembled WGS sequence"/>
</dbReference>
<evidence type="ECO:0000256" key="3">
    <source>
        <dbReference type="ARBA" id="ARBA00023004"/>
    </source>
</evidence>
<dbReference type="SFLD" id="SFLDG01067">
    <property type="entry name" value="SPASM/twitch_domain_containing"/>
    <property type="match status" value="1"/>
</dbReference>
<dbReference type="SUPFAM" id="SSF102114">
    <property type="entry name" value="Radical SAM enzymes"/>
    <property type="match status" value="1"/>
</dbReference>
<dbReference type="AlphaFoldDB" id="A0A538SH51"/>
<evidence type="ECO:0000259" key="6">
    <source>
        <dbReference type="PROSITE" id="PS51918"/>
    </source>
</evidence>
<sequence length="311" mass="33961">MLEPSPRPMSSPALSILPRQPAPRGESFPLQPLLHLDSLWIQVAGTSCNLRCTHCFVSAGPGEDRHALMARAEVQRHVAQGLALGVKEFYFTGGEPFVHPEMLDILADTLPHGPCTLLTNGTLFTERRLEELRRLGGGARFSLEIRVSLDGPGPEEHDTFRGRGAFARTLEGLLALEHHGLLPIVTATQGPGDDALELRERYVRMLREAGLRRPRLKLLPLFRLGREAARTRGYQAVETLADLPPESIDPARLQCSSCRAVTSRGVFVCPLLVDEPAARMGRTLGESLGAFRLAHGACFTCYVTGMTCGNA</sequence>
<dbReference type="GO" id="GO:0051536">
    <property type="term" value="F:iron-sulfur cluster binding"/>
    <property type="evidence" value="ECO:0007669"/>
    <property type="project" value="UniProtKB-KW"/>
</dbReference>
<name>A0A538SH51_UNCEI</name>
<keyword evidence="3" id="KW-0408">Iron</keyword>
<dbReference type="PROSITE" id="PS51918">
    <property type="entry name" value="RADICAL_SAM"/>
    <property type="match status" value="1"/>
</dbReference>
<evidence type="ECO:0000256" key="2">
    <source>
        <dbReference type="ARBA" id="ARBA00022723"/>
    </source>
</evidence>
<evidence type="ECO:0000313" key="8">
    <source>
        <dbReference type="Proteomes" id="UP000320184"/>
    </source>
</evidence>
<evidence type="ECO:0000256" key="4">
    <source>
        <dbReference type="ARBA" id="ARBA00023014"/>
    </source>
</evidence>
<dbReference type="Gene3D" id="3.20.20.70">
    <property type="entry name" value="Aldolase class I"/>
    <property type="match status" value="1"/>
</dbReference>
<dbReference type="GO" id="GO:0003824">
    <property type="term" value="F:catalytic activity"/>
    <property type="evidence" value="ECO:0007669"/>
    <property type="project" value="InterPro"/>
</dbReference>
<dbReference type="GO" id="GO:0046872">
    <property type="term" value="F:metal ion binding"/>
    <property type="evidence" value="ECO:0007669"/>
    <property type="project" value="UniProtKB-KW"/>
</dbReference>
<dbReference type="EMBL" id="VBOT01000093">
    <property type="protein sequence ID" value="TMQ50701.1"/>
    <property type="molecule type" value="Genomic_DNA"/>
</dbReference>
<protein>
    <submittedName>
        <fullName evidence="7">Radical SAM protein</fullName>
    </submittedName>
</protein>
<feature type="region of interest" description="Disordered" evidence="5">
    <location>
        <begin position="1"/>
        <end position="21"/>
    </location>
</feature>
<keyword evidence="2" id="KW-0479">Metal-binding</keyword>
<dbReference type="InterPro" id="IPR058240">
    <property type="entry name" value="rSAM_sf"/>
</dbReference>
<evidence type="ECO:0000256" key="1">
    <source>
        <dbReference type="ARBA" id="ARBA00022691"/>
    </source>
</evidence>
<keyword evidence="1" id="KW-0949">S-adenosyl-L-methionine</keyword>
<dbReference type="InterPro" id="IPR013785">
    <property type="entry name" value="Aldolase_TIM"/>
</dbReference>
<accession>A0A538SH51</accession>
<feature type="domain" description="Radical SAM core" evidence="6">
    <location>
        <begin position="31"/>
        <end position="266"/>
    </location>
</feature>
<evidence type="ECO:0000256" key="5">
    <source>
        <dbReference type="SAM" id="MobiDB-lite"/>
    </source>
</evidence>
<dbReference type="Pfam" id="PF04055">
    <property type="entry name" value="Radical_SAM"/>
    <property type="match status" value="1"/>
</dbReference>
<dbReference type="PANTHER" id="PTHR11228">
    <property type="entry name" value="RADICAL SAM DOMAIN PROTEIN"/>
    <property type="match status" value="1"/>
</dbReference>
<comment type="caution">
    <text evidence="7">The sequence shown here is derived from an EMBL/GenBank/DDBJ whole genome shotgun (WGS) entry which is preliminary data.</text>
</comment>
<organism evidence="7 8">
    <name type="scientific">Eiseniibacteriota bacterium</name>
    <dbReference type="NCBI Taxonomy" id="2212470"/>
    <lineage>
        <taxon>Bacteria</taxon>
        <taxon>Candidatus Eiseniibacteriota</taxon>
    </lineage>
</organism>
<dbReference type="InterPro" id="IPR007197">
    <property type="entry name" value="rSAM"/>
</dbReference>
<evidence type="ECO:0000313" key="7">
    <source>
        <dbReference type="EMBL" id="TMQ50701.1"/>
    </source>
</evidence>